<gene>
    <name evidence="3" type="ORF">SAMN05421846_10257</name>
</gene>
<keyword evidence="4" id="KW-1185">Reference proteome</keyword>
<feature type="compositionally biased region" description="Polar residues" evidence="1">
    <location>
        <begin position="30"/>
        <end position="39"/>
    </location>
</feature>
<reference evidence="4" key="1">
    <citation type="submission" date="2016-10" db="EMBL/GenBank/DDBJ databases">
        <authorList>
            <person name="Varghese N."/>
            <person name="Submissions S."/>
        </authorList>
    </citation>
    <scope>NUCLEOTIDE SEQUENCE [LARGE SCALE GENOMIC DNA]</scope>
    <source>
        <strain evidence="4">DSM 17071</strain>
    </source>
</reference>
<name>A0A1G8F9R5_9FLAO</name>
<dbReference type="AlphaFoldDB" id="A0A1G8F9R5"/>
<dbReference type="Proteomes" id="UP000198869">
    <property type="component" value="Unassembled WGS sequence"/>
</dbReference>
<protein>
    <submittedName>
        <fullName evidence="3">Uncharacterized protein</fullName>
    </submittedName>
</protein>
<proteinExistence type="predicted"/>
<organism evidence="3 4">
    <name type="scientific">Chryseobacterium taeanense</name>
    <dbReference type="NCBI Taxonomy" id="311334"/>
    <lineage>
        <taxon>Bacteria</taxon>
        <taxon>Pseudomonadati</taxon>
        <taxon>Bacteroidota</taxon>
        <taxon>Flavobacteriia</taxon>
        <taxon>Flavobacteriales</taxon>
        <taxon>Weeksellaceae</taxon>
        <taxon>Chryseobacterium group</taxon>
        <taxon>Chryseobacterium</taxon>
    </lineage>
</organism>
<evidence type="ECO:0000256" key="2">
    <source>
        <dbReference type="SAM" id="SignalP"/>
    </source>
</evidence>
<dbReference type="PROSITE" id="PS51257">
    <property type="entry name" value="PROKAR_LIPOPROTEIN"/>
    <property type="match status" value="1"/>
</dbReference>
<dbReference type="OrthoDB" id="1264150at2"/>
<evidence type="ECO:0000313" key="3">
    <source>
        <dbReference type="EMBL" id="SDH78842.1"/>
    </source>
</evidence>
<feature type="region of interest" description="Disordered" evidence="1">
    <location>
        <begin position="22"/>
        <end position="56"/>
    </location>
</feature>
<dbReference type="RefSeq" id="WP_089854804.1">
    <property type="nucleotide sequence ID" value="NZ_FNDW01000002.1"/>
</dbReference>
<dbReference type="STRING" id="311334.SAMN05421846_10257"/>
<feature type="compositionally biased region" description="Basic and acidic residues" evidence="1">
    <location>
        <begin position="42"/>
        <end position="56"/>
    </location>
</feature>
<evidence type="ECO:0000313" key="4">
    <source>
        <dbReference type="Proteomes" id="UP000198869"/>
    </source>
</evidence>
<evidence type="ECO:0000256" key="1">
    <source>
        <dbReference type="SAM" id="MobiDB-lite"/>
    </source>
</evidence>
<feature type="signal peptide" evidence="2">
    <location>
        <begin position="1"/>
        <end position="20"/>
    </location>
</feature>
<keyword evidence="2" id="KW-0732">Signal</keyword>
<sequence>MNIKLLLSGVLLLSLLAACSDRNDELPSSPAEQSKVSVFSKNSKESTEETAKTETDKIVDDSLKTKEIINATQQGIPTVNPDGTTTQQVAEDTGETIDPTKPDRPK</sequence>
<feature type="region of interest" description="Disordered" evidence="1">
    <location>
        <begin position="73"/>
        <end position="106"/>
    </location>
</feature>
<feature type="compositionally biased region" description="Polar residues" evidence="1">
    <location>
        <begin position="73"/>
        <end position="90"/>
    </location>
</feature>
<accession>A0A1G8F9R5</accession>
<dbReference type="EMBL" id="FNDW01000002">
    <property type="protein sequence ID" value="SDH78842.1"/>
    <property type="molecule type" value="Genomic_DNA"/>
</dbReference>
<feature type="chain" id="PRO_5011523585" evidence="2">
    <location>
        <begin position="21"/>
        <end position="106"/>
    </location>
</feature>